<evidence type="ECO:0000313" key="7">
    <source>
        <dbReference type="EMBL" id="KAJ1926504.1"/>
    </source>
</evidence>
<dbReference type="Proteomes" id="UP001150569">
    <property type="component" value="Unassembled WGS sequence"/>
</dbReference>
<feature type="compositionally biased region" description="Basic and acidic residues" evidence="5">
    <location>
        <begin position="39"/>
        <end position="48"/>
    </location>
</feature>
<feature type="compositionally biased region" description="Low complexity" evidence="5">
    <location>
        <begin position="89"/>
        <end position="113"/>
    </location>
</feature>
<dbReference type="PROSITE" id="PS50048">
    <property type="entry name" value="ZN2_CY6_FUNGAL_2"/>
    <property type="match status" value="1"/>
</dbReference>
<comment type="subcellular location">
    <subcellularLocation>
        <location evidence="1">Nucleus</location>
    </subcellularLocation>
</comment>
<dbReference type="GO" id="GO:0000981">
    <property type="term" value="F:DNA-binding transcription factor activity, RNA polymerase II-specific"/>
    <property type="evidence" value="ECO:0007669"/>
    <property type="project" value="InterPro"/>
</dbReference>
<keyword evidence="4" id="KW-0539">Nucleus</keyword>
<dbReference type="CDD" id="cd12148">
    <property type="entry name" value="fungal_TF_MHR"/>
    <property type="match status" value="1"/>
</dbReference>
<dbReference type="InterPro" id="IPR050987">
    <property type="entry name" value="AtrR-like"/>
</dbReference>
<comment type="caution">
    <text evidence="7">The sequence shown here is derived from an EMBL/GenBank/DDBJ whole genome shotgun (WGS) entry which is preliminary data.</text>
</comment>
<keyword evidence="3" id="KW-0238">DNA-binding</keyword>
<dbReference type="PANTHER" id="PTHR46910">
    <property type="entry name" value="TRANSCRIPTION FACTOR PDR1"/>
    <property type="match status" value="1"/>
</dbReference>
<dbReference type="EMBL" id="JANBPT010000166">
    <property type="protein sequence ID" value="KAJ1926504.1"/>
    <property type="molecule type" value="Genomic_DNA"/>
</dbReference>
<evidence type="ECO:0000313" key="8">
    <source>
        <dbReference type="Proteomes" id="UP001150569"/>
    </source>
</evidence>
<dbReference type="InterPro" id="IPR036864">
    <property type="entry name" value="Zn2-C6_fun-type_DNA-bd_sf"/>
</dbReference>
<keyword evidence="8" id="KW-1185">Reference proteome</keyword>
<evidence type="ECO:0000256" key="3">
    <source>
        <dbReference type="ARBA" id="ARBA00023125"/>
    </source>
</evidence>
<evidence type="ECO:0000256" key="5">
    <source>
        <dbReference type="SAM" id="MobiDB-lite"/>
    </source>
</evidence>
<protein>
    <recommendedName>
        <fullName evidence="6">Zn(2)-C6 fungal-type domain-containing protein</fullName>
    </recommendedName>
</protein>
<organism evidence="7 8">
    <name type="scientific">Tieghemiomyces parasiticus</name>
    <dbReference type="NCBI Taxonomy" id="78921"/>
    <lineage>
        <taxon>Eukaryota</taxon>
        <taxon>Fungi</taxon>
        <taxon>Fungi incertae sedis</taxon>
        <taxon>Zoopagomycota</taxon>
        <taxon>Kickxellomycotina</taxon>
        <taxon>Dimargaritomycetes</taxon>
        <taxon>Dimargaritales</taxon>
        <taxon>Dimargaritaceae</taxon>
        <taxon>Tieghemiomyces</taxon>
    </lineage>
</organism>
<evidence type="ECO:0000256" key="2">
    <source>
        <dbReference type="ARBA" id="ARBA00022723"/>
    </source>
</evidence>
<feature type="domain" description="Zn(2)-C6 fungal-type" evidence="6">
    <location>
        <begin position="31"/>
        <end position="62"/>
    </location>
</feature>
<dbReference type="Pfam" id="PF00172">
    <property type="entry name" value="Zn_clus"/>
    <property type="match status" value="1"/>
</dbReference>
<dbReference type="PANTHER" id="PTHR46910:SF3">
    <property type="entry name" value="HALOTOLERANCE PROTEIN 9-RELATED"/>
    <property type="match status" value="1"/>
</dbReference>
<evidence type="ECO:0000259" key="6">
    <source>
        <dbReference type="PROSITE" id="PS50048"/>
    </source>
</evidence>
<dbReference type="OrthoDB" id="2123952at2759"/>
<evidence type="ECO:0000256" key="4">
    <source>
        <dbReference type="ARBA" id="ARBA00023242"/>
    </source>
</evidence>
<dbReference type="Gene3D" id="4.10.240.10">
    <property type="entry name" value="Zn(2)-C6 fungal-type DNA-binding domain"/>
    <property type="match status" value="1"/>
</dbReference>
<sequence>MVEYHIQTFKLNISAPKPRPPPKKNLHRRRACDRCVARKTGCDGKEPCAKCQQAPQPVDCHYSSITRQPPRKRQHPDSDVGERSPPPHTAAASDSTATSASPSSSTSPWTALSNAPWAMSQSAGRSPTPTPITHPGGRGPMAIETLLTTDGPSPLLSPPVATATASVDWCPWTITDIPLPPSSTSASTDYSEATCLTLCSDPLALSSAATPLAVQLTGELERYRHLPPQLRSQEEILFAPGLVRSLAFLYVLREVRMYRRRFYDRLQRKLDRGEVSALALNCILCLGISVLPSRALPPRLRQELAMAYIDRVSEIVVRRLHEYDTPEVPFLLFRFARMHGIFANSQDLVTYVTLSSNLVITRRYHLLDLEDSQPPADPNQAFHYEMNREITRRSYHESTFVRGQIANLLGLPGMVSNHYVRVNPINDQFLERLFMLPPDEDTYPALIPGLGHSVCGYPPVMELADITTEVSLLRSRIQPADPSDVDLRPYLELNERLSALFPRLLADYPLGPPPHSNDPELDNPVYRSGISMVHSLFHSARLLLNVHNWTFGNQAFRPELHQALRAYGTESADHFTTHCLPYIRRVPTCCHNLVTNHCCFTVGFWYANELRLPDSCRETNQADVDDNADGTKPRESCLDRHQVRRRLDTIDMYVRYLDEFKPYVTYHRMYRDLILRTVHQARDERPELRLKDPAFLLPSSLVPAQ</sequence>
<reference evidence="7" key="1">
    <citation type="submission" date="2022-07" db="EMBL/GenBank/DDBJ databases">
        <title>Phylogenomic reconstructions and comparative analyses of Kickxellomycotina fungi.</title>
        <authorList>
            <person name="Reynolds N.K."/>
            <person name="Stajich J.E."/>
            <person name="Barry K."/>
            <person name="Grigoriev I.V."/>
            <person name="Crous P."/>
            <person name="Smith M.E."/>
        </authorList>
    </citation>
    <scope>NUCLEOTIDE SEQUENCE</scope>
    <source>
        <strain evidence="7">RSA 861</strain>
    </source>
</reference>
<gene>
    <name evidence="7" type="ORF">IWQ60_003748</name>
</gene>
<dbReference type="InterPro" id="IPR001138">
    <property type="entry name" value="Zn2Cys6_DnaBD"/>
</dbReference>
<dbReference type="CDD" id="cd00067">
    <property type="entry name" value="GAL4"/>
    <property type="match status" value="1"/>
</dbReference>
<feature type="region of interest" description="Disordered" evidence="5">
    <location>
        <begin position="39"/>
        <end position="150"/>
    </location>
</feature>
<dbReference type="SUPFAM" id="SSF57701">
    <property type="entry name" value="Zn2/Cys6 DNA-binding domain"/>
    <property type="match status" value="1"/>
</dbReference>
<evidence type="ECO:0000256" key="1">
    <source>
        <dbReference type="ARBA" id="ARBA00004123"/>
    </source>
</evidence>
<keyword evidence="2" id="KW-0479">Metal-binding</keyword>
<dbReference type="GO" id="GO:0008270">
    <property type="term" value="F:zinc ion binding"/>
    <property type="evidence" value="ECO:0007669"/>
    <property type="project" value="InterPro"/>
</dbReference>
<accession>A0A9W8AA79</accession>
<dbReference type="GO" id="GO:0005634">
    <property type="term" value="C:nucleus"/>
    <property type="evidence" value="ECO:0007669"/>
    <property type="project" value="UniProtKB-SubCell"/>
</dbReference>
<proteinExistence type="predicted"/>
<name>A0A9W8AA79_9FUNG</name>
<dbReference type="SMART" id="SM00066">
    <property type="entry name" value="GAL4"/>
    <property type="match status" value="1"/>
</dbReference>
<dbReference type="AlphaFoldDB" id="A0A9W8AA79"/>
<dbReference type="GO" id="GO:0003677">
    <property type="term" value="F:DNA binding"/>
    <property type="evidence" value="ECO:0007669"/>
    <property type="project" value="UniProtKB-KW"/>
</dbReference>